<reference evidence="3 4" key="1">
    <citation type="submission" date="2017-04" db="EMBL/GenBank/DDBJ databases">
        <title>Genome sequencing of [Candida] sorbophila.</title>
        <authorList>
            <person name="Ahn J.O."/>
        </authorList>
    </citation>
    <scope>NUCLEOTIDE SEQUENCE [LARGE SCALE GENOMIC DNA]</scope>
    <source>
        <strain evidence="3 4">DS02</strain>
    </source>
</reference>
<comment type="similarity">
    <text evidence="1">Belongs to the sel-1 family.</text>
</comment>
<comment type="caution">
    <text evidence="3">The sequence shown here is derived from an EMBL/GenBank/DDBJ whole genome shotgun (WGS) entry which is preliminary data.</text>
</comment>
<protein>
    <submittedName>
        <fullName evidence="3">Uncharacterized protein YbeQ</fullName>
    </submittedName>
</protein>
<accession>A0A2T0FFB6</accession>
<dbReference type="InterPro" id="IPR006597">
    <property type="entry name" value="Sel1-like"/>
</dbReference>
<dbReference type="GeneID" id="36515062"/>
<evidence type="ECO:0000256" key="1">
    <source>
        <dbReference type="ARBA" id="ARBA00038101"/>
    </source>
</evidence>
<gene>
    <name evidence="3" type="ORF">B9G98_01313</name>
</gene>
<dbReference type="SMART" id="SM00671">
    <property type="entry name" value="SEL1"/>
    <property type="match status" value="8"/>
</dbReference>
<dbReference type="AlphaFoldDB" id="A0A2T0FFB6"/>
<dbReference type="InterPro" id="IPR011990">
    <property type="entry name" value="TPR-like_helical_dom_sf"/>
</dbReference>
<evidence type="ECO:0000256" key="2">
    <source>
        <dbReference type="SAM" id="MobiDB-lite"/>
    </source>
</evidence>
<dbReference type="SUPFAM" id="SSF81901">
    <property type="entry name" value="HCP-like"/>
    <property type="match status" value="2"/>
</dbReference>
<dbReference type="OrthoDB" id="272077at2759"/>
<name>A0A2T0FFB6_9ASCO</name>
<dbReference type="Proteomes" id="UP000238350">
    <property type="component" value="Unassembled WGS sequence"/>
</dbReference>
<dbReference type="PANTHER" id="PTHR11102">
    <property type="entry name" value="SEL-1-LIKE PROTEIN"/>
    <property type="match status" value="1"/>
</dbReference>
<evidence type="ECO:0000313" key="4">
    <source>
        <dbReference type="Proteomes" id="UP000238350"/>
    </source>
</evidence>
<sequence>MYENNKFTTRIKPNVDAPLRPPKRTRSLPSIIRRATKFKWSRTNRSYSTGNINSHLGKQGGGDGFNQRLDNFSKTFNVPEQKVGPIGPHVTVEWVPEIEPSISESSKPSSISNTDNTERMELMNKLLSTSSSVILALMDDTQSCFSDHVSVPPSTTPEYFQNPEYFSRGYLRGSQYSNRAVGLGVKLYKKGKYAEASKQYRAAASQGNMYGMHNLGVMQLYGQGMAADYAAAKECFVYCAHKELTASMSQLGYIYLYGKGVEVDIARAFSWFKRAADRGNPYAQFQLAGICYRGTPFLSRNTRTAAKLLAQSAMQDYAPALYNLGAMYFTGSGVPQDFVAAATLYKKAAKMNYPQALTNLGAMYACGVGVQRNFARAISYTKKAVQFSVREALHNMADAYAHGQGVDRNLAKAVEFYFRAAQAGDAEAEYSLACMFLQFDRLDKTNWDTGNYWMKRAADHGSINAQKTLSVSAVGEREVRRLAETLAKKV</sequence>
<organism evidence="3 4">
    <name type="scientific">Wickerhamiella sorbophila</name>
    <dbReference type="NCBI Taxonomy" id="45607"/>
    <lineage>
        <taxon>Eukaryota</taxon>
        <taxon>Fungi</taxon>
        <taxon>Dikarya</taxon>
        <taxon>Ascomycota</taxon>
        <taxon>Saccharomycotina</taxon>
        <taxon>Dipodascomycetes</taxon>
        <taxon>Dipodascales</taxon>
        <taxon>Trichomonascaceae</taxon>
        <taxon>Wickerhamiella</taxon>
    </lineage>
</organism>
<dbReference type="InterPro" id="IPR050767">
    <property type="entry name" value="Sel1_AlgK"/>
</dbReference>
<dbReference type="EMBL" id="NDIQ01000001">
    <property type="protein sequence ID" value="PRT53693.1"/>
    <property type="molecule type" value="Genomic_DNA"/>
</dbReference>
<dbReference type="Gene3D" id="1.25.40.10">
    <property type="entry name" value="Tetratricopeptide repeat domain"/>
    <property type="match status" value="2"/>
</dbReference>
<keyword evidence="4" id="KW-1185">Reference proteome</keyword>
<dbReference type="PANTHER" id="PTHR11102:SF160">
    <property type="entry name" value="ERAD-ASSOCIATED E3 UBIQUITIN-PROTEIN LIGASE COMPONENT HRD3"/>
    <property type="match status" value="1"/>
</dbReference>
<dbReference type="STRING" id="45607.A0A2T0FFB6"/>
<proteinExistence type="inferred from homology"/>
<dbReference type="RefSeq" id="XP_024663639.1">
    <property type="nucleotide sequence ID" value="XM_024807871.1"/>
</dbReference>
<dbReference type="Pfam" id="PF08238">
    <property type="entry name" value="Sel1"/>
    <property type="match status" value="7"/>
</dbReference>
<evidence type="ECO:0000313" key="3">
    <source>
        <dbReference type="EMBL" id="PRT53693.1"/>
    </source>
</evidence>
<feature type="region of interest" description="Disordered" evidence="2">
    <location>
        <begin position="1"/>
        <end position="25"/>
    </location>
</feature>